<proteinExistence type="predicted"/>
<dbReference type="InterPro" id="IPR009078">
    <property type="entry name" value="Ferritin-like_SF"/>
</dbReference>
<sequence length="156" mass="17598">MTTHREELLRLLRDAHICGQGSARLLMVLLERHPGRGPCSATVENFLSRTLEHQDMLAGCVARIEENTLMQLPERSDPVELFSPEHSGTKDLSRELAHVRKCLSQEIELYSKIIATAEAGGFFETRFICEGIQSEKSSMVAWLRLHASHREPPGLH</sequence>
<reference evidence="1" key="1">
    <citation type="submission" date="2022-01" db="EMBL/GenBank/DDBJ databases">
        <title>Genome sequence and assembly of Parabukholderia sp. RG36.</title>
        <authorList>
            <person name="Chhetri G."/>
        </authorList>
    </citation>
    <scope>NUCLEOTIDE SEQUENCE</scope>
    <source>
        <strain evidence="1">RG36</strain>
    </source>
</reference>
<evidence type="ECO:0000313" key="1">
    <source>
        <dbReference type="EMBL" id="MCG5076375.1"/>
    </source>
</evidence>
<dbReference type="EMBL" id="JAKLJA010000023">
    <property type="protein sequence ID" value="MCG5076375.1"/>
    <property type="molecule type" value="Genomic_DNA"/>
</dbReference>
<keyword evidence="2" id="KW-1185">Reference proteome</keyword>
<dbReference type="Proteomes" id="UP001139308">
    <property type="component" value="Unassembled WGS sequence"/>
</dbReference>
<dbReference type="Gene3D" id="1.20.1260.10">
    <property type="match status" value="1"/>
</dbReference>
<gene>
    <name evidence="1" type="ORF">L5014_23870</name>
</gene>
<organism evidence="1 2">
    <name type="scientific">Paraburkholderia tagetis</name>
    <dbReference type="NCBI Taxonomy" id="2913261"/>
    <lineage>
        <taxon>Bacteria</taxon>
        <taxon>Pseudomonadati</taxon>
        <taxon>Pseudomonadota</taxon>
        <taxon>Betaproteobacteria</taxon>
        <taxon>Burkholderiales</taxon>
        <taxon>Burkholderiaceae</taxon>
        <taxon>Paraburkholderia</taxon>
    </lineage>
</organism>
<comment type="caution">
    <text evidence="1">The sequence shown here is derived from an EMBL/GenBank/DDBJ whole genome shotgun (WGS) entry which is preliminary data.</text>
</comment>
<dbReference type="InterPro" id="IPR012347">
    <property type="entry name" value="Ferritin-like"/>
</dbReference>
<evidence type="ECO:0000313" key="2">
    <source>
        <dbReference type="Proteomes" id="UP001139308"/>
    </source>
</evidence>
<evidence type="ECO:0008006" key="3">
    <source>
        <dbReference type="Google" id="ProtNLM"/>
    </source>
</evidence>
<accession>A0A9X1UHD1</accession>
<dbReference type="AlphaFoldDB" id="A0A9X1UHD1"/>
<dbReference type="SUPFAM" id="SSF47240">
    <property type="entry name" value="Ferritin-like"/>
    <property type="match status" value="1"/>
</dbReference>
<name>A0A9X1UHD1_9BURK</name>
<dbReference type="RefSeq" id="WP_238466253.1">
    <property type="nucleotide sequence ID" value="NZ_JAKLJA010000023.1"/>
</dbReference>
<protein>
    <recommendedName>
        <fullName evidence="3">Ferritin-like metal-binding protein YciE</fullName>
    </recommendedName>
</protein>